<dbReference type="AlphaFoldDB" id="A0A3S4ZQQ8"/>
<name>A0A3S4ZQQ8_9PLAT</name>
<comment type="caution">
    <text evidence="1">The sequence shown here is derived from an EMBL/GenBank/DDBJ whole genome shotgun (WGS) entry which is preliminary data.</text>
</comment>
<reference evidence="1" key="1">
    <citation type="submission" date="2018-11" db="EMBL/GenBank/DDBJ databases">
        <authorList>
            <consortium name="Pathogen Informatics"/>
        </authorList>
    </citation>
    <scope>NUCLEOTIDE SEQUENCE</scope>
</reference>
<protein>
    <submittedName>
        <fullName evidence="1">Uncharacterized protein</fullName>
    </submittedName>
</protein>
<dbReference type="Proteomes" id="UP000784294">
    <property type="component" value="Unassembled WGS sequence"/>
</dbReference>
<evidence type="ECO:0000313" key="2">
    <source>
        <dbReference type="Proteomes" id="UP000784294"/>
    </source>
</evidence>
<proteinExistence type="predicted"/>
<evidence type="ECO:0000313" key="1">
    <source>
        <dbReference type="EMBL" id="VEL09597.1"/>
    </source>
</evidence>
<gene>
    <name evidence="1" type="ORF">PXEA_LOCUS3037</name>
</gene>
<sequence>MCPLYSSSCSSKAAQAPLICKELAAHHEHPSPTFVNFLYNLNFLSSLLRLASRLISSITWTDAIDTRNLTSDKRTTTQEPDYEINSSSPNIIYLTPPCSLLVDICLILERDIVSVDPIAGYKLLIDCLSDSCASGFKRLLPWLMPILLSSWSTCISRDSHTHCHRDFTKFAWPIIGFPDFKAAFSKLSLSTARCFITSCSCFCFLSNYPSSTTALFHSVIQHLSSREVLSLLAHWLACCPDEHLDQLRVAIRPFLNVDTVSSPAFNFTPSLLFSQLSSPRIFLRLACNLLNWLSINRISCRPDLTINPDPTLSLYQIWVLALYRLIYFLSSPDRRFDDSFALDNYAQAEAVLRDFLCPLSKSDLTDQLVENLLYSLLQLLPYLAPSSTYIVHPPRYRVSNRTDILVSSLLGGCHGQFLRWAAFFRLLCALIIPDIASGTSRLRKNLLVFVYWRLSIIFTHLLTQTTSYLSVHLQGFSKVPGSVSDSVISKTCLYIQIVLICLRNFLSSILMPFYLDLLLPPTDSSISVDNACISIFVPSHNMLVYALVHLLQTTTVINNIISSPFQTLASECLDLLLPSGALPHPILARAICRLDLFPLPTSSRIPTEMQPSVITELPLFSVYQKRLLAICECQRNCLTDETRRLVSCGQVIGPGLAEALCFPFLWRHRASGLKDLTRLLSDPCQQVLPWKLLSTNIACSPIRPGHIADLLLCTETRRPLSVDLLTASPAEDHQLEELILGGASWVPARTPGSNNADSIVAK</sequence>
<keyword evidence="2" id="KW-1185">Reference proteome</keyword>
<organism evidence="1 2">
    <name type="scientific">Protopolystoma xenopodis</name>
    <dbReference type="NCBI Taxonomy" id="117903"/>
    <lineage>
        <taxon>Eukaryota</taxon>
        <taxon>Metazoa</taxon>
        <taxon>Spiralia</taxon>
        <taxon>Lophotrochozoa</taxon>
        <taxon>Platyhelminthes</taxon>
        <taxon>Monogenea</taxon>
        <taxon>Polyopisthocotylea</taxon>
        <taxon>Polystomatidea</taxon>
        <taxon>Polystomatidae</taxon>
        <taxon>Protopolystoma</taxon>
    </lineage>
</organism>
<accession>A0A3S4ZQQ8</accession>
<dbReference type="EMBL" id="CAAALY010006741">
    <property type="protein sequence ID" value="VEL09597.1"/>
    <property type="molecule type" value="Genomic_DNA"/>
</dbReference>